<accession>A0ABZ0U0V9</accession>
<dbReference type="InterPro" id="IPR011006">
    <property type="entry name" value="CheY-like_superfamily"/>
</dbReference>
<dbReference type="PANTHER" id="PTHR43228:SF1">
    <property type="entry name" value="TWO-COMPONENT RESPONSE REGULATOR ARR22"/>
    <property type="match status" value="1"/>
</dbReference>
<keyword evidence="4" id="KW-1185">Reference proteome</keyword>
<keyword evidence="1" id="KW-0597">Phosphoprotein</keyword>
<proteinExistence type="predicted"/>
<feature type="domain" description="Response regulatory" evidence="2">
    <location>
        <begin position="5"/>
        <end position="121"/>
    </location>
</feature>
<dbReference type="InterPro" id="IPR001789">
    <property type="entry name" value="Sig_transdc_resp-reg_receiver"/>
</dbReference>
<dbReference type="SMART" id="SM00448">
    <property type="entry name" value="REC"/>
    <property type="match status" value="1"/>
</dbReference>
<evidence type="ECO:0000259" key="2">
    <source>
        <dbReference type="PROSITE" id="PS50110"/>
    </source>
</evidence>
<evidence type="ECO:0000313" key="3">
    <source>
        <dbReference type="EMBL" id="WPX09356.1"/>
    </source>
</evidence>
<dbReference type="RefSeq" id="WP_045174028.1">
    <property type="nucleotide sequence ID" value="NZ_CP139957.1"/>
</dbReference>
<sequence>MRKVTFLIVDDSPMWRKVIRKFIKENLKGLIVAEAKDGLEAVEFYKRFRPDVVTMDIEMPKLDGLMAMEKILKFDESAKVIIISSKGEEDVVRRALLKGAKDFIVKDFEIEKWSKRFEKVIKEVDTKNLKISIFVYIINYINRFKRR</sequence>
<dbReference type="Proteomes" id="UP001322744">
    <property type="component" value="Chromosome"/>
</dbReference>
<gene>
    <name evidence="3" type="ORF">SOJ16_000558</name>
</gene>
<evidence type="ECO:0000313" key="4">
    <source>
        <dbReference type="Proteomes" id="UP001322744"/>
    </source>
</evidence>
<dbReference type="InterPro" id="IPR052048">
    <property type="entry name" value="ST_Response_Regulator"/>
</dbReference>
<feature type="modified residue" description="4-aspartylphosphate" evidence="1">
    <location>
        <position position="56"/>
    </location>
</feature>
<name>A0ABZ0U0V9_9FIRM</name>
<dbReference type="SUPFAM" id="SSF52172">
    <property type="entry name" value="CheY-like"/>
    <property type="match status" value="1"/>
</dbReference>
<protein>
    <submittedName>
        <fullName evidence="3">Response regulator</fullName>
    </submittedName>
</protein>
<dbReference type="Gene3D" id="3.40.50.2300">
    <property type="match status" value="1"/>
</dbReference>
<dbReference type="Pfam" id="PF00072">
    <property type="entry name" value="Response_reg"/>
    <property type="match status" value="1"/>
</dbReference>
<dbReference type="PANTHER" id="PTHR43228">
    <property type="entry name" value="TWO-COMPONENT RESPONSE REGULATOR"/>
    <property type="match status" value="1"/>
</dbReference>
<dbReference type="EMBL" id="CP139957">
    <property type="protein sequence ID" value="WPX09356.1"/>
    <property type="molecule type" value="Genomic_DNA"/>
</dbReference>
<reference evidence="3 4" key="1">
    <citation type="submission" date="2023-12" db="EMBL/GenBank/DDBJ databases">
        <authorList>
            <person name="Manesh M.J.H."/>
            <person name="Bing R.G."/>
            <person name="Willard D.J."/>
            <person name="Kelly R.M."/>
        </authorList>
    </citation>
    <scope>NUCLEOTIDE SEQUENCE [LARGE SCALE GENOMIC DNA]</scope>
    <source>
        <strain evidence="3 4">DSM 8977</strain>
    </source>
</reference>
<organism evidence="3 4">
    <name type="scientific">Anaerocellum danielii</name>
    <dbReference type="NCBI Taxonomy" id="1387557"/>
    <lineage>
        <taxon>Bacteria</taxon>
        <taxon>Bacillati</taxon>
        <taxon>Bacillota</taxon>
        <taxon>Bacillota incertae sedis</taxon>
        <taxon>Caldicellulosiruptorales</taxon>
        <taxon>Caldicellulosiruptoraceae</taxon>
        <taxon>Anaerocellum</taxon>
    </lineage>
</organism>
<evidence type="ECO:0000256" key="1">
    <source>
        <dbReference type="PROSITE-ProRule" id="PRU00169"/>
    </source>
</evidence>
<dbReference type="PROSITE" id="PS50110">
    <property type="entry name" value="RESPONSE_REGULATORY"/>
    <property type="match status" value="1"/>
</dbReference>